<dbReference type="EMBL" id="ANPB02000010">
    <property type="protein sequence ID" value="KAF4474991.1"/>
    <property type="molecule type" value="Genomic_DNA"/>
</dbReference>
<dbReference type="EMBL" id="KB021306">
    <property type="protein sequence ID" value="ELA24067.1"/>
    <property type="molecule type" value="Genomic_DNA"/>
</dbReference>
<dbReference type="InterPro" id="IPR032816">
    <property type="entry name" value="VTT_dom"/>
</dbReference>
<feature type="transmembrane region" description="Helical" evidence="10">
    <location>
        <begin position="37"/>
        <end position="56"/>
    </location>
</feature>
<proteinExistence type="inferred from homology"/>
<accession>L2FCI2</accession>
<dbReference type="Proteomes" id="UP000011096">
    <property type="component" value="Unassembled WGS sequence"/>
</dbReference>
<evidence type="ECO:0000256" key="4">
    <source>
        <dbReference type="ARBA" id="ARBA00013533"/>
    </source>
</evidence>
<dbReference type="AlphaFoldDB" id="L2FCI2"/>
<sequence length="307" mass="34951">MPDVEMARGNGKRKDEVPEFTEYRPLNWKKIFLTPKYIPFHLLGIGILVATIFISLHHDEVVEKLRPFSEKVREIPGGFLIPIAILILISFPPLFGHEIVALLCGVVYGLWIGFAIVAAGTFIGEIGTWFAFKYTLRRKAQKLERTNLNYGALARLTRDGGFWIVFIIRFSVIPSHFSTAVFSTCDVKFWHFAVSTFLTLPKQIILVYLGVLLVEKKQNGNNTIKNVVFGATFVLTIALAVYIWVKMRRVKKMLLAEQEQRKMQQQIEMLPQKVEVDAVETEVIPLQPGMPGMAATRSDRPGYPQWI</sequence>
<dbReference type="GeneID" id="43617486"/>
<organism evidence="12">
    <name type="scientific">Colletotrichum fructicola (strain Nara gc5)</name>
    <name type="common">Anthracnose fungus</name>
    <name type="synonym">Colletotrichum gloeosporioides (strain Nara gc5)</name>
    <dbReference type="NCBI Taxonomy" id="1213859"/>
    <lineage>
        <taxon>Eukaryota</taxon>
        <taxon>Fungi</taxon>
        <taxon>Dikarya</taxon>
        <taxon>Ascomycota</taxon>
        <taxon>Pezizomycotina</taxon>
        <taxon>Sordariomycetes</taxon>
        <taxon>Hypocreomycetidae</taxon>
        <taxon>Glomerellales</taxon>
        <taxon>Glomerellaceae</taxon>
        <taxon>Colletotrichum</taxon>
        <taxon>Colletotrichum gloeosporioides species complex</taxon>
    </lineage>
</organism>
<feature type="transmembrane region" description="Helical" evidence="10">
    <location>
        <begin position="77"/>
        <end position="96"/>
    </location>
</feature>
<gene>
    <name evidence="13" type="primary">TVP38</name>
    <name evidence="12" type="ORF">CGGC5_14354</name>
    <name evidence="13" type="ORF">CGGC5_v015897</name>
</gene>
<feature type="transmembrane region" description="Helical" evidence="10">
    <location>
        <begin position="226"/>
        <end position="245"/>
    </location>
</feature>
<evidence type="ECO:0000256" key="10">
    <source>
        <dbReference type="SAM" id="Phobius"/>
    </source>
</evidence>
<dbReference type="Pfam" id="PF09335">
    <property type="entry name" value="VTT_dom"/>
    <property type="match status" value="1"/>
</dbReference>
<dbReference type="OrthoDB" id="166803at2759"/>
<name>L2FCI2_COLFN</name>
<dbReference type="STRING" id="1213859.L2FCI2"/>
<evidence type="ECO:0000259" key="11">
    <source>
        <dbReference type="Pfam" id="PF09335"/>
    </source>
</evidence>
<evidence type="ECO:0000313" key="14">
    <source>
        <dbReference type="Proteomes" id="UP000011096"/>
    </source>
</evidence>
<feature type="transmembrane region" description="Helical" evidence="10">
    <location>
        <begin position="189"/>
        <end position="214"/>
    </location>
</feature>
<keyword evidence="8" id="KW-0333">Golgi apparatus</keyword>
<keyword evidence="6 10" id="KW-0812">Transmembrane</keyword>
<keyword evidence="7 10" id="KW-1133">Transmembrane helix</keyword>
<evidence type="ECO:0000313" key="13">
    <source>
        <dbReference type="EMBL" id="KAF4474991.1"/>
    </source>
</evidence>
<keyword evidence="9 10" id="KW-0472">Membrane</keyword>
<evidence type="ECO:0000256" key="1">
    <source>
        <dbReference type="ARBA" id="ARBA00002978"/>
    </source>
</evidence>
<evidence type="ECO:0000256" key="3">
    <source>
        <dbReference type="ARBA" id="ARBA00008640"/>
    </source>
</evidence>
<evidence type="ECO:0000256" key="9">
    <source>
        <dbReference type="ARBA" id="ARBA00023136"/>
    </source>
</evidence>
<evidence type="ECO:0000313" key="12">
    <source>
        <dbReference type="EMBL" id="ELA24067.1"/>
    </source>
</evidence>
<dbReference type="InParanoid" id="L2FCI2"/>
<dbReference type="InterPro" id="IPR051076">
    <property type="entry name" value="Golgi_membrane_TVP38/TMEM64"/>
</dbReference>
<keyword evidence="14" id="KW-1185">Reference proteome</keyword>
<feature type="transmembrane region" description="Helical" evidence="10">
    <location>
        <begin position="162"/>
        <end position="183"/>
    </location>
</feature>
<evidence type="ECO:0000256" key="5">
    <source>
        <dbReference type="ARBA" id="ARBA00020673"/>
    </source>
</evidence>
<protein>
    <recommendedName>
        <fullName evidence="4">Golgi apparatus membrane protein TVP38</fullName>
    </recommendedName>
    <alternativeName>
        <fullName evidence="5">Golgi apparatus membrane protein tvp38</fullName>
    </alternativeName>
</protein>
<comment type="similarity">
    <text evidence="3">Belongs to the TVP38/TMEM64 family.</text>
</comment>
<dbReference type="GO" id="GO:0000139">
    <property type="term" value="C:Golgi membrane"/>
    <property type="evidence" value="ECO:0007669"/>
    <property type="project" value="UniProtKB-SubCell"/>
</dbReference>
<evidence type="ECO:0000256" key="7">
    <source>
        <dbReference type="ARBA" id="ARBA00022989"/>
    </source>
</evidence>
<dbReference type="RefSeq" id="XP_031887216.1">
    <property type="nucleotide sequence ID" value="XM_032033453.1"/>
</dbReference>
<feature type="transmembrane region" description="Helical" evidence="10">
    <location>
        <begin position="108"/>
        <end position="132"/>
    </location>
</feature>
<dbReference type="HOGENOM" id="CLU_021545_0_0_1"/>
<comment type="subcellular location">
    <subcellularLocation>
        <location evidence="2">Golgi apparatus membrane</location>
        <topology evidence="2">Multi-pass membrane protein</topology>
    </subcellularLocation>
</comment>
<dbReference type="PANTHER" id="PTHR47549:SF2">
    <property type="entry name" value="GOLGI APPARATUS MEMBRANE PROTEIN TVP38"/>
    <property type="match status" value="1"/>
</dbReference>
<evidence type="ECO:0000256" key="8">
    <source>
        <dbReference type="ARBA" id="ARBA00023034"/>
    </source>
</evidence>
<feature type="domain" description="VTT" evidence="11">
    <location>
        <begin position="97"/>
        <end position="211"/>
    </location>
</feature>
<reference evidence="12" key="1">
    <citation type="submission" date="2012-08" db="EMBL/GenBank/DDBJ databases">
        <title>Genome analysis of Colletotrichum orbiculare and Colletotrichum fructicola.</title>
        <authorList>
            <person name="Gan P.H.P."/>
            <person name="Ikeda K."/>
            <person name="Irieda H."/>
            <person name="Narusaka M."/>
            <person name="O'Connell R.J."/>
            <person name="Narusaka Y."/>
            <person name="Takano Y."/>
            <person name="Kubo Y."/>
            <person name="Shirasu K."/>
        </authorList>
    </citation>
    <scope>NUCLEOTIDE SEQUENCE</scope>
    <source>
        <strain evidence="12">Nara gc5</strain>
    </source>
</reference>
<reference evidence="13 14" key="2">
    <citation type="submission" date="2012-08" db="EMBL/GenBank/DDBJ databases">
        <authorList>
            <person name="Gan P.H.P."/>
            <person name="Ikeda K."/>
            <person name="Irieda H."/>
            <person name="Narusaka M."/>
            <person name="O'Connell R.J."/>
            <person name="Narusaka Y."/>
            <person name="Takano Y."/>
            <person name="Kubo Y."/>
            <person name="Shirasu K."/>
        </authorList>
    </citation>
    <scope>NUCLEOTIDE SEQUENCE [LARGE SCALE GENOMIC DNA]</scope>
    <source>
        <strain evidence="13 14">Nara gc5</strain>
    </source>
</reference>
<reference evidence="13 14" key="3">
    <citation type="submission" date="2020-04" db="EMBL/GenBank/DDBJ databases">
        <title>Genome sequencing and assembly of multiple isolates from the Colletotrichum gloeosporioides species complex.</title>
        <authorList>
            <person name="Gan P."/>
            <person name="Shirasu K."/>
        </authorList>
    </citation>
    <scope>NUCLEOTIDE SEQUENCE [LARGE SCALE GENOMIC DNA]</scope>
    <source>
        <strain evidence="13 14">Nara gc5</strain>
    </source>
</reference>
<comment type="function">
    <text evidence="1">Golgi membrane protein involved in vesicular trafficking and spindle migration.</text>
</comment>
<dbReference type="PANTHER" id="PTHR47549">
    <property type="entry name" value="GOLGI APPARATUS MEMBRANE PROTEIN TVP38-RELATED"/>
    <property type="match status" value="1"/>
</dbReference>
<evidence type="ECO:0000256" key="2">
    <source>
        <dbReference type="ARBA" id="ARBA00004653"/>
    </source>
</evidence>
<evidence type="ECO:0000256" key="6">
    <source>
        <dbReference type="ARBA" id="ARBA00022692"/>
    </source>
</evidence>